<dbReference type="PANTHER" id="PTHR43003">
    <property type="entry name" value="DNA-3-METHYLADENINE GLYCOSYLASE"/>
    <property type="match status" value="1"/>
</dbReference>
<dbReference type="Gene3D" id="1.10.1670.10">
    <property type="entry name" value="Helix-hairpin-Helix base-excision DNA repair enzymes (C-terminal)"/>
    <property type="match status" value="1"/>
</dbReference>
<dbReference type="Gene3D" id="1.10.340.30">
    <property type="entry name" value="Hypothetical protein, domain 2"/>
    <property type="match status" value="1"/>
</dbReference>
<reference evidence="7" key="1">
    <citation type="journal article" date="2014" name="Int. J. Syst. Evol. Microbiol.">
        <title>Complete genome sequence of Corynebacterium casei LMG S-19264T (=DSM 44701T), isolated from a smear-ripened cheese.</title>
        <authorList>
            <consortium name="US DOE Joint Genome Institute (JGI-PGF)"/>
            <person name="Walter F."/>
            <person name="Albersmeier A."/>
            <person name="Kalinowski J."/>
            <person name="Ruckert C."/>
        </authorList>
    </citation>
    <scope>NUCLEOTIDE SEQUENCE</scope>
    <source>
        <strain evidence="7">CGMCC 1.16067</strain>
    </source>
</reference>
<accession>A0A917BDW5</accession>
<dbReference type="GO" id="GO:0032131">
    <property type="term" value="F:alkylated DNA binding"/>
    <property type="evidence" value="ECO:0007669"/>
    <property type="project" value="TreeGrafter"/>
</dbReference>
<dbReference type="SMART" id="SM00478">
    <property type="entry name" value="ENDO3c"/>
    <property type="match status" value="1"/>
</dbReference>
<dbReference type="CDD" id="cd00056">
    <property type="entry name" value="ENDO3c"/>
    <property type="match status" value="1"/>
</dbReference>
<dbReference type="GO" id="GO:0006307">
    <property type="term" value="P:DNA alkylation repair"/>
    <property type="evidence" value="ECO:0007669"/>
    <property type="project" value="TreeGrafter"/>
</dbReference>
<dbReference type="Pfam" id="PF06029">
    <property type="entry name" value="AlkA_N"/>
    <property type="match status" value="1"/>
</dbReference>
<comment type="caution">
    <text evidence="7">The sequence shown here is derived from an EMBL/GenBank/DDBJ whole genome shotgun (WGS) entry which is preliminary data.</text>
</comment>
<evidence type="ECO:0000256" key="3">
    <source>
        <dbReference type="ARBA" id="ARBA00022763"/>
    </source>
</evidence>
<dbReference type="GO" id="GO:0043916">
    <property type="term" value="F:DNA-7-methylguanine glycosylase activity"/>
    <property type="evidence" value="ECO:0007669"/>
    <property type="project" value="TreeGrafter"/>
</dbReference>
<evidence type="ECO:0000259" key="6">
    <source>
        <dbReference type="SMART" id="SM01009"/>
    </source>
</evidence>
<dbReference type="GO" id="GO:0032993">
    <property type="term" value="C:protein-DNA complex"/>
    <property type="evidence" value="ECO:0007669"/>
    <property type="project" value="TreeGrafter"/>
</dbReference>
<name>A0A917BDW5_9ACTN</name>
<evidence type="ECO:0000256" key="4">
    <source>
        <dbReference type="ARBA" id="ARBA00023204"/>
    </source>
</evidence>
<dbReference type="Pfam" id="PF00730">
    <property type="entry name" value="HhH-GPD"/>
    <property type="match status" value="1"/>
</dbReference>
<dbReference type="Gene3D" id="3.30.310.20">
    <property type="entry name" value="DNA-3-methyladenine glycosylase AlkA, N-terminal domain"/>
    <property type="match status" value="1"/>
</dbReference>
<sequence length="276" mass="29069">MPRLEVTRPFAAGALTHFWAMGCVEGVEAMVGATYHRSLRGPHGPGVVALTAHDDHVAVDWQGDPRDEGRALDWARGMAGADDDPAPADAALGAHPLLAPLVRATPGLRVHVDDDVFGVLVRSVLGQQVSVKGARTLTARMVAAVGEEIAREGPVTHAFPSPEAVARLTPEDFAMPRARGRALVGLARAVADGELDLDSPTLRADLLAQPGIGPWTVAHLALRALGDPDAFLPTDIGVRRAAERLGTDLPAVVAASPGWRPYRSLALTHLWLVATT</sequence>
<evidence type="ECO:0000313" key="8">
    <source>
        <dbReference type="Proteomes" id="UP000649179"/>
    </source>
</evidence>
<organism evidence="7 8">
    <name type="scientific">Marmoricola endophyticus</name>
    <dbReference type="NCBI Taxonomy" id="2040280"/>
    <lineage>
        <taxon>Bacteria</taxon>
        <taxon>Bacillati</taxon>
        <taxon>Actinomycetota</taxon>
        <taxon>Actinomycetes</taxon>
        <taxon>Propionibacteriales</taxon>
        <taxon>Nocardioidaceae</taxon>
        <taxon>Marmoricola</taxon>
    </lineage>
</organism>
<dbReference type="InterPro" id="IPR023170">
    <property type="entry name" value="HhH_base_excis_C"/>
</dbReference>
<dbReference type="InterPro" id="IPR037046">
    <property type="entry name" value="AlkA_N_sf"/>
</dbReference>
<dbReference type="GO" id="GO:0008725">
    <property type="term" value="F:DNA-3-methyladenine glycosylase activity"/>
    <property type="evidence" value="ECO:0007669"/>
    <property type="project" value="TreeGrafter"/>
</dbReference>
<dbReference type="PROSITE" id="PS51257">
    <property type="entry name" value="PROKAR_LIPOPROTEIN"/>
    <property type="match status" value="1"/>
</dbReference>
<evidence type="ECO:0000313" key="7">
    <source>
        <dbReference type="EMBL" id="GGF39290.1"/>
    </source>
</evidence>
<evidence type="ECO:0000256" key="1">
    <source>
        <dbReference type="ARBA" id="ARBA00000086"/>
    </source>
</evidence>
<dbReference type="PANTHER" id="PTHR43003:SF13">
    <property type="entry name" value="DNA-3-METHYLADENINE GLYCOSYLASE 2"/>
    <property type="match status" value="1"/>
</dbReference>
<dbReference type="GO" id="GO:0006285">
    <property type="term" value="P:base-excision repair, AP site formation"/>
    <property type="evidence" value="ECO:0007669"/>
    <property type="project" value="TreeGrafter"/>
</dbReference>
<dbReference type="SUPFAM" id="SSF55945">
    <property type="entry name" value="TATA-box binding protein-like"/>
    <property type="match status" value="1"/>
</dbReference>
<dbReference type="EC" id="3.2.2.21" evidence="2"/>
<protein>
    <recommendedName>
        <fullName evidence="2">DNA-3-methyladenine glycosylase II</fullName>
        <ecNumber evidence="2">3.2.2.21</ecNumber>
    </recommendedName>
</protein>
<proteinExistence type="predicted"/>
<gene>
    <name evidence="7" type="ORF">GCM10011519_11180</name>
</gene>
<feature type="domain" description="HhH-GPD" evidence="5">
    <location>
        <begin position="125"/>
        <end position="275"/>
    </location>
</feature>
<dbReference type="AlphaFoldDB" id="A0A917BDW5"/>
<comment type="catalytic activity">
    <reaction evidence="1">
        <text>Hydrolysis of alkylated DNA, releasing 3-methyladenine, 3-methylguanine, 7-methylguanine and 7-methyladenine.</text>
        <dbReference type="EC" id="3.2.2.21"/>
    </reaction>
</comment>
<keyword evidence="8" id="KW-1185">Reference proteome</keyword>
<dbReference type="InterPro" id="IPR011257">
    <property type="entry name" value="DNA_glycosylase"/>
</dbReference>
<evidence type="ECO:0000256" key="2">
    <source>
        <dbReference type="ARBA" id="ARBA00012000"/>
    </source>
</evidence>
<keyword evidence="3" id="KW-0227">DNA damage</keyword>
<keyword evidence="4" id="KW-0234">DNA repair</keyword>
<dbReference type="EMBL" id="BMKQ01000001">
    <property type="protein sequence ID" value="GGF39290.1"/>
    <property type="molecule type" value="Genomic_DNA"/>
</dbReference>
<dbReference type="SMART" id="SM01009">
    <property type="entry name" value="AlkA_N"/>
    <property type="match status" value="1"/>
</dbReference>
<reference evidence="7" key="2">
    <citation type="submission" date="2020-09" db="EMBL/GenBank/DDBJ databases">
        <authorList>
            <person name="Sun Q."/>
            <person name="Zhou Y."/>
        </authorList>
    </citation>
    <scope>NUCLEOTIDE SEQUENCE</scope>
    <source>
        <strain evidence="7">CGMCC 1.16067</strain>
    </source>
</reference>
<dbReference type="InterPro" id="IPR051912">
    <property type="entry name" value="Alkylbase_DNA_Glycosylase/TA"/>
</dbReference>
<dbReference type="InterPro" id="IPR003265">
    <property type="entry name" value="HhH-GPD_domain"/>
</dbReference>
<dbReference type="InterPro" id="IPR010316">
    <property type="entry name" value="AlkA_N"/>
</dbReference>
<feature type="domain" description="DNA-3-methyladenine glycosylase AlkA N-terminal" evidence="6">
    <location>
        <begin position="1"/>
        <end position="113"/>
    </location>
</feature>
<dbReference type="SUPFAM" id="SSF48150">
    <property type="entry name" value="DNA-glycosylase"/>
    <property type="match status" value="1"/>
</dbReference>
<dbReference type="GO" id="GO:0005737">
    <property type="term" value="C:cytoplasm"/>
    <property type="evidence" value="ECO:0007669"/>
    <property type="project" value="TreeGrafter"/>
</dbReference>
<evidence type="ECO:0000259" key="5">
    <source>
        <dbReference type="SMART" id="SM00478"/>
    </source>
</evidence>
<dbReference type="RefSeq" id="WP_188778905.1">
    <property type="nucleotide sequence ID" value="NZ_BMKQ01000001.1"/>
</dbReference>
<dbReference type="Proteomes" id="UP000649179">
    <property type="component" value="Unassembled WGS sequence"/>
</dbReference>